<evidence type="ECO:0000313" key="2">
    <source>
        <dbReference type="Proteomes" id="UP001428341"/>
    </source>
</evidence>
<dbReference type="EMBL" id="JBCGBO010000025">
    <property type="protein sequence ID" value="KAK9177552.1"/>
    <property type="molecule type" value="Genomic_DNA"/>
</dbReference>
<name>A0AAP0LP47_9ROSI</name>
<gene>
    <name evidence="1" type="ORF">WN944_029575</name>
</gene>
<dbReference type="Proteomes" id="UP001428341">
    <property type="component" value="Unassembled WGS sequence"/>
</dbReference>
<reference evidence="1 2" key="1">
    <citation type="submission" date="2024-05" db="EMBL/GenBank/DDBJ databases">
        <title>Haplotype-resolved chromosome-level genome assembly of Huyou (Citrus changshanensis).</title>
        <authorList>
            <person name="Miao C."/>
            <person name="Chen W."/>
            <person name="Wu Y."/>
            <person name="Wang L."/>
            <person name="Zhao S."/>
            <person name="Grierson D."/>
            <person name="Xu C."/>
            <person name="Chen K."/>
        </authorList>
    </citation>
    <scope>NUCLEOTIDE SEQUENCE [LARGE SCALE GENOMIC DNA]</scope>
    <source>
        <strain evidence="1">01-14</strain>
        <tissue evidence="1">Leaf</tissue>
    </source>
</reference>
<keyword evidence="2" id="KW-1185">Reference proteome</keyword>
<dbReference type="AlphaFoldDB" id="A0AAP0LP47"/>
<proteinExistence type="predicted"/>
<evidence type="ECO:0000313" key="1">
    <source>
        <dbReference type="EMBL" id="KAK9177552.1"/>
    </source>
</evidence>
<accession>A0AAP0LP47</accession>
<organism evidence="1 2">
    <name type="scientific">Citrus x changshan-huyou</name>
    <dbReference type="NCBI Taxonomy" id="2935761"/>
    <lineage>
        <taxon>Eukaryota</taxon>
        <taxon>Viridiplantae</taxon>
        <taxon>Streptophyta</taxon>
        <taxon>Embryophyta</taxon>
        <taxon>Tracheophyta</taxon>
        <taxon>Spermatophyta</taxon>
        <taxon>Magnoliopsida</taxon>
        <taxon>eudicotyledons</taxon>
        <taxon>Gunneridae</taxon>
        <taxon>Pentapetalae</taxon>
        <taxon>rosids</taxon>
        <taxon>malvids</taxon>
        <taxon>Sapindales</taxon>
        <taxon>Rutaceae</taxon>
        <taxon>Aurantioideae</taxon>
        <taxon>Citrus</taxon>
    </lineage>
</organism>
<protein>
    <submittedName>
        <fullName evidence="1">Uncharacterized protein</fullName>
    </submittedName>
</protein>
<comment type="caution">
    <text evidence="1">The sequence shown here is derived from an EMBL/GenBank/DDBJ whole genome shotgun (WGS) entry which is preliminary data.</text>
</comment>
<sequence>MEVKTWLMELRVYSRTCALEQMVQAASSSAGLRTVKRVEQILHDLGYSAPESMMYEEALALKPLNYFSPTIFGQ</sequence>